<dbReference type="AlphaFoldDB" id="A0A3G6IZ12"/>
<keyword evidence="10" id="KW-1003">Cell membrane</keyword>
<comment type="pathway">
    <text evidence="2 10">Protein modification; protein glycosylation.</text>
</comment>
<evidence type="ECO:0000313" key="14">
    <source>
        <dbReference type="Proteomes" id="UP000271587"/>
    </source>
</evidence>
<dbReference type="UniPathway" id="UPA00378"/>
<dbReference type="PANTHER" id="PTHR10050">
    <property type="entry name" value="DOLICHYL-PHOSPHATE-MANNOSE--PROTEIN MANNOSYLTRANSFERASE"/>
    <property type="match status" value="1"/>
</dbReference>
<dbReference type="InterPro" id="IPR027005">
    <property type="entry name" value="PMT-like"/>
</dbReference>
<evidence type="ECO:0000256" key="7">
    <source>
        <dbReference type="ARBA" id="ARBA00022989"/>
    </source>
</evidence>
<dbReference type="PANTHER" id="PTHR10050:SF46">
    <property type="entry name" value="PROTEIN O-MANNOSYL-TRANSFERASE 2"/>
    <property type="match status" value="1"/>
</dbReference>
<name>A0A3G6IZ12_9CORY</name>
<evidence type="ECO:0000256" key="6">
    <source>
        <dbReference type="ARBA" id="ARBA00022692"/>
    </source>
</evidence>
<evidence type="ECO:0000256" key="9">
    <source>
        <dbReference type="ARBA" id="ARBA00093617"/>
    </source>
</evidence>
<feature type="transmembrane region" description="Helical" evidence="10">
    <location>
        <begin position="453"/>
        <end position="484"/>
    </location>
</feature>
<evidence type="ECO:0000259" key="12">
    <source>
        <dbReference type="Pfam" id="PF16192"/>
    </source>
</evidence>
<feature type="transmembrane region" description="Helical" evidence="10">
    <location>
        <begin position="184"/>
        <end position="201"/>
    </location>
</feature>
<feature type="transmembrane region" description="Helical" evidence="10">
    <location>
        <begin position="160"/>
        <end position="178"/>
    </location>
</feature>
<feature type="transmembrane region" description="Helical" evidence="10">
    <location>
        <begin position="430"/>
        <end position="447"/>
    </location>
</feature>
<sequence length="544" mass="60855">MFYTFCMLAKERLHTRSRTGAPQRYVPRFSTQAGHLAPGSKPWTRADSISTAIISSLAILTRFIRLGAITDEGTPVFDEKHYVPQAFDILESTSNPLVGGIELNPGFGLVVHPPLAKQLIALGEFLFGYSPWGWRVINACIGVGVVLLIMAITRRLSNSTFAASIAGVIAVCDGVLLVTSRFGMLDIIQVFFVLCAAYCFLRDAQQQDAAYSNAYASRANIPTLGFRIGFRWWRFACGISLGLSLSVKWSGLYYMAFFGMLAVALDAFRRHRGQAKRPILGAIGLDAFPAFASLVLLPVAVYLLSWRSWFDSETSVYRHALSDGTIAADSFLQRLPEAIAGFVYYHTSVLQFHSTLTNANGHHHPWESKPLSWLVAGRPVLYYSNTDVACAAGKCQQMLFLFGTPAIWWMTIPVLLWAAYSLIVRRQVQYLLPFVAFMAGFVPWLLNYDRQMYFFYAAVLVPFTIVLLALSCHEAANASTGWLSRGRRYRLMPRCLALCSNGQRLVLCYLSLVVAAFVYFLPILYGILIPGTWYSQLMWLPSWY</sequence>
<evidence type="ECO:0000256" key="10">
    <source>
        <dbReference type="RuleBase" id="RU367007"/>
    </source>
</evidence>
<evidence type="ECO:0000256" key="4">
    <source>
        <dbReference type="ARBA" id="ARBA00022676"/>
    </source>
</evidence>
<dbReference type="GO" id="GO:0005886">
    <property type="term" value="C:plasma membrane"/>
    <property type="evidence" value="ECO:0007669"/>
    <property type="project" value="UniProtKB-SubCell"/>
</dbReference>
<evidence type="ECO:0000256" key="3">
    <source>
        <dbReference type="ARBA" id="ARBA00007222"/>
    </source>
</evidence>
<evidence type="ECO:0000256" key="8">
    <source>
        <dbReference type="ARBA" id="ARBA00023136"/>
    </source>
</evidence>
<keyword evidence="5 10" id="KW-0808">Transferase</keyword>
<evidence type="ECO:0000259" key="11">
    <source>
        <dbReference type="Pfam" id="PF02366"/>
    </source>
</evidence>
<feature type="transmembrane region" description="Helical" evidence="10">
    <location>
        <begin position="505"/>
        <end position="528"/>
    </location>
</feature>
<evidence type="ECO:0000256" key="1">
    <source>
        <dbReference type="ARBA" id="ARBA00004127"/>
    </source>
</evidence>
<dbReference type="GO" id="GO:0012505">
    <property type="term" value="C:endomembrane system"/>
    <property type="evidence" value="ECO:0007669"/>
    <property type="project" value="UniProtKB-SubCell"/>
</dbReference>
<keyword evidence="7 10" id="KW-1133">Transmembrane helix</keyword>
<feature type="transmembrane region" description="Helical" evidence="10">
    <location>
        <begin position="280"/>
        <end position="304"/>
    </location>
</feature>
<proteinExistence type="inferred from homology"/>
<evidence type="ECO:0000256" key="2">
    <source>
        <dbReference type="ARBA" id="ARBA00004922"/>
    </source>
</evidence>
<dbReference type="KEGG" id="cgk:CGERO_03580"/>
<dbReference type="InterPro" id="IPR032421">
    <property type="entry name" value="PMT_4TMC"/>
</dbReference>
<evidence type="ECO:0000313" key="13">
    <source>
        <dbReference type="EMBL" id="AZA11035.1"/>
    </source>
</evidence>
<gene>
    <name evidence="13" type="primary">pmt</name>
    <name evidence="13" type="ORF">CGERO_03580</name>
</gene>
<dbReference type="GO" id="GO:0004169">
    <property type="term" value="F:dolichyl-phosphate-mannose-protein mannosyltransferase activity"/>
    <property type="evidence" value="ECO:0007669"/>
    <property type="project" value="UniProtKB-UniRule"/>
</dbReference>
<keyword evidence="4 10" id="KW-0328">Glycosyltransferase</keyword>
<feature type="transmembrane region" description="Helical" evidence="10">
    <location>
        <begin position="251"/>
        <end position="268"/>
    </location>
</feature>
<accession>A0A3G6IZ12</accession>
<reference evidence="13 14" key="1">
    <citation type="submission" date="2018-11" db="EMBL/GenBank/DDBJ databases">
        <authorList>
            <person name="Kleinhagauer T."/>
            <person name="Glaeser S.P."/>
            <person name="Spergser J."/>
            <person name="Ruckert C."/>
            <person name="Kaempfer P."/>
            <person name="Busse H.-J."/>
        </authorList>
    </citation>
    <scope>NUCLEOTIDE SEQUENCE [LARGE SCALE GENOMIC DNA]</scope>
    <source>
        <strain evidence="13 14">W8</strain>
    </source>
</reference>
<feature type="domain" description="ArnT-like N-terminal" evidence="11">
    <location>
        <begin position="132"/>
        <end position="304"/>
    </location>
</feature>
<protein>
    <recommendedName>
        <fullName evidence="9 10">Polyprenol-phosphate-mannose--protein mannosyltransferase</fullName>
        <ecNumber evidence="10">2.4.1.-</ecNumber>
    </recommendedName>
</protein>
<feature type="domain" description="Protein O-mannosyl-transferase C-terminal four TM" evidence="12">
    <location>
        <begin position="340"/>
        <end position="543"/>
    </location>
</feature>
<dbReference type="Pfam" id="PF16192">
    <property type="entry name" value="PMT_4TMC"/>
    <property type="match status" value="1"/>
</dbReference>
<comment type="function">
    <text evidence="10">Protein O-mannosyltransferase that catalyzes the transfer of a single mannose residue from a polyprenol phospho-mannosyl lipidic donor to the hydroxyl group of selected serine and threonine residues in acceptor proteins.</text>
</comment>
<dbReference type="Pfam" id="PF02366">
    <property type="entry name" value="PMT"/>
    <property type="match status" value="1"/>
</dbReference>
<feature type="transmembrane region" description="Helical" evidence="10">
    <location>
        <begin position="406"/>
        <end position="423"/>
    </location>
</feature>
<feature type="transmembrane region" description="Helical" evidence="10">
    <location>
        <begin position="132"/>
        <end position="153"/>
    </location>
</feature>
<keyword evidence="6 10" id="KW-0812">Transmembrane</keyword>
<dbReference type="EC" id="2.4.1.-" evidence="10"/>
<organism evidence="13 14">
    <name type="scientific">Corynebacterium gerontici</name>
    <dbReference type="NCBI Taxonomy" id="2079234"/>
    <lineage>
        <taxon>Bacteria</taxon>
        <taxon>Bacillati</taxon>
        <taxon>Actinomycetota</taxon>
        <taxon>Actinomycetes</taxon>
        <taxon>Mycobacteriales</taxon>
        <taxon>Corynebacteriaceae</taxon>
        <taxon>Corynebacterium</taxon>
    </lineage>
</organism>
<keyword evidence="14" id="KW-1185">Reference proteome</keyword>
<dbReference type="EMBL" id="CP033897">
    <property type="protein sequence ID" value="AZA11035.1"/>
    <property type="molecule type" value="Genomic_DNA"/>
</dbReference>
<comment type="similarity">
    <text evidence="3 10">Belongs to the glycosyltransferase 39 family.</text>
</comment>
<comment type="subcellular location">
    <subcellularLocation>
        <location evidence="10">Cell membrane</location>
    </subcellularLocation>
    <subcellularLocation>
        <location evidence="1">Endomembrane system</location>
        <topology evidence="1">Multi-pass membrane protein</topology>
    </subcellularLocation>
</comment>
<dbReference type="InterPro" id="IPR003342">
    <property type="entry name" value="ArnT-like_N"/>
</dbReference>
<evidence type="ECO:0000256" key="5">
    <source>
        <dbReference type="ARBA" id="ARBA00022679"/>
    </source>
</evidence>
<dbReference type="Proteomes" id="UP000271587">
    <property type="component" value="Chromosome"/>
</dbReference>
<keyword evidence="8 10" id="KW-0472">Membrane</keyword>